<gene>
    <name evidence="2" type="ORF">CKM354_001065100</name>
</gene>
<organism evidence="2 3">
    <name type="scientific">Cercospora kikuchii</name>
    <dbReference type="NCBI Taxonomy" id="84275"/>
    <lineage>
        <taxon>Eukaryota</taxon>
        <taxon>Fungi</taxon>
        <taxon>Dikarya</taxon>
        <taxon>Ascomycota</taxon>
        <taxon>Pezizomycotina</taxon>
        <taxon>Dothideomycetes</taxon>
        <taxon>Dothideomycetidae</taxon>
        <taxon>Mycosphaerellales</taxon>
        <taxon>Mycosphaerellaceae</taxon>
        <taxon>Cercospora</taxon>
    </lineage>
</organism>
<proteinExistence type="predicted"/>
<protein>
    <submittedName>
        <fullName evidence="2">Uncharacterized protein</fullName>
    </submittedName>
</protein>
<dbReference type="EMBL" id="BOLY01000007">
    <property type="protein sequence ID" value="GIZ47563.1"/>
    <property type="molecule type" value="Genomic_DNA"/>
</dbReference>
<dbReference type="GeneID" id="68296226"/>
<dbReference type="OrthoDB" id="5272229at2759"/>
<evidence type="ECO:0000313" key="3">
    <source>
        <dbReference type="Proteomes" id="UP000825890"/>
    </source>
</evidence>
<evidence type="ECO:0000313" key="2">
    <source>
        <dbReference type="EMBL" id="GIZ47563.1"/>
    </source>
</evidence>
<reference evidence="2 3" key="1">
    <citation type="submission" date="2021-01" db="EMBL/GenBank/DDBJ databases">
        <title>Cercospora kikuchii MAFF 305040 whole genome shotgun sequence.</title>
        <authorList>
            <person name="Kashiwa T."/>
            <person name="Suzuki T."/>
        </authorList>
    </citation>
    <scope>NUCLEOTIDE SEQUENCE [LARGE SCALE GENOMIC DNA]</scope>
    <source>
        <strain evidence="2 3">MAFF 305040</strain>
    </source>
</reference>
<dbReference type="AlphaFoldDB" id="A0A9P3CZD4"/>
<keyword evidence="3" id="KW-1185">Reference proteome</keyword>
<evidence type="ECO:0000256" key="1">
    <source>
        <dbReference type="SAM" id="MobiDB-lite"/>
    </source>
</evidence>
<name>A0A9P3CZD4_9PEZI</name>
<dbReference type="Proteomes" id="UP000825890">
    <property type="component" value="Unassembled WGS sequence"/>
</dbReference>
<dbReference type="RefSeq" id="XP_044662050.1">
    <property type="nucleotide sequence ID" value="XM_044806115.1"/>
</dbReference>
<accession>A0A9P3CZD4</accession>
<comment type="caution">
    <text evidence="2">The sequence shown here is derived from an EMBL/GenBank/DDBJ whole genome shotgun (WGS) entry which is preliminary data.</text>
</comment>
<sequence>MTELKIHTAIHSRYQVFDLSGTLLSSIVFGLCRRSTADTDPRSLIIDIAESALDVPYALANGLLTLHETGGDGASDGVVDKSRLAHLRSEGDSQIALSSPVGRTQHWRDAFTVFQYLVDPASDLGALFKAGRKYTIQLAGPDLGVKRYQYDEQQSTDLGATVSSNKTKLINSKSSVGKASFTVVPTLPTPPRLRTSMNICEEQKTSADDEKTQQLFVSISVLNTGSHAITVQTRGQQRFLVPWGPFQPEEDSTADSRPRAIDSETQAPASSFEVVDTTSGQIVRAAAQPGVCSLTEKHDPRPELAKLVTLEPSKPLQRRIDLSARISGLPDGHYGVRLEPRGMWWCLGSCEDFERPGEDRVPRELFNTTIPPLMLASEDMVTLSIQNGRVKAD</sequence>
<feature type="region of interest" description="Disordered" evidence="1">
    <location>
        <begin position="245"/>
        <end position="275"/>
    </location>
</feature>